<dbReference type="AlphaFoldDB" id="A0A956RQD9"/>
<dbReference type="Gene3D" id="3.30.70.260">
    <property type="match status" value="1"/>
</dbReference>
<dbReference type="InterPro" id="IPR037171">
    <property type="entry name" value="NagB/RpiA_transferase-like"/>
</dbReference>
<dbReference type="EC" id="5.3.1.6" evidence="3"/>
<keyword evidence="2 3" id="KW-0413">Isomerase</keyword>
<dbReference type="InterPro" id="IPR050262">
    <property type="entry name" value="Ribose-5P_isomerase"/>
</dbReference>
<dbReference type="SUPFAM" id="SSF75445">
    <property type="entry name" value="D-ribose-5-phosphate isomerase (RpiA), lid domain"/>
    <property type="match status" value="1"/>
</dbReference>
<evidence type="ECO:0000256" key="2">
    <source>
        <dbReference type="ARBA" id="ARBA00023235"/>
    </source>
</evidence>
<name>A0A956RQD9_UNCEI</name>
<dbReference type="NCBIfam" id="NF001924">
    <property type="entry name" value="PRK00702.1"/>
    <property type="match status" value="1"/>
</dbReference>
<dbReference type="EMBL" id="JAGQHR010000183">
    <property type="protein sequence ID" value="MCA9727529.1"/>
    <property type="molecule type" value="Genomic_DNA"/>
</dbReference>
<dbReference type="GO" id="GO:0009052">
    <property type="term" value="P:pentose-phosphate shunt, non-oxidative branch"/>
    <property type="evidence" value="ECO:0007669"/>
    <property type="project" value="UniProtKB-UniRule"/>
</dbReference>
<comment type="caution">
    <text evidence="4">The sequence shown here is derived from an EMBL/GenBank/DDBJ whole genome shotgun (WGS) entry which is preliminary data.</text>
</comment>
<feature type="binding site" evidence="3">
    <location>
        <begin position="104"/>
        <end position="107"/>
    </location>
    <ligand>
        <name>substrate</name>
    </ligand>
</feature>
<sequence length="240" mass="25823">MAHRGGVSIVDKKENAARRALELVRTGMALGLGTGSTANCLVRALGGEVREGRLSDLRCVATSRATARLAEAEGLHVVTLEEQPMLDLTLDGADEVDPEWNLIKGGGGSLLREKIVAQASRQLAILIDDSKMVRHLGERWSLPIEVVPFGWKTHLSHLEDLGGKPRLRLRSDGEPFVTDEGNFTLDVDFSGAGAGRGLSVPETLHRDLLRRAGIVETGLFLGMASFLIVGTEDGATLDQR</sequence>
<dbReference type="HAMAP" id="MF_00170">
    <property type="entry name" value="Rib_5P_isom_A"/>
    <property type="match status" value="1"/>
</dbReference>
<dbReference type="Pfam" id="PF06026">
    <property type="entry name" value="Rib_5-P_isom_A"/>
    <property type="match status" value="1"/>
</dbReference>
<evidence type="ECO:0000313" key="5">
    <source>
        <dbReference type="Proteomes" id="UP000697710"/>
    </source>
</evidence>
<comment type="function">
    <text evidence="3">Catalyzes the reversible conversion of ribose-5-phosphate to ribulose 5-phosphate.</text>
</comment>
<dbReference type="CDD" id="cd01398">
    <property type="entry name" value="RPI_A"/>
    <property type="match status" value="1"/>
</dbReference>
<dbReference type="PANTHER" id="PTHR43748:SF3">
    <property type="entry name" value="RIBOSE-5-PHOSPHATE ISOMERASE 3, CHLOROPLASTIC-RELATED"/>
    <property type="match status" value="1"/>
</dbReference>
<dbReference type="GO" id="GO:0004751">
    <property type="term" value="F:ribose-5-phosphate isomerase activity"/>
    <property type="evidence" value="ECO:0007669"/>
    <property type="project" value="UniProtKB-UniRule"/>
</dbReference>
<reference evidence="4" key="2">
    <citation type="journal article" date="2021" name="Microbiome">
        <title>Successional dynamics and alternative stable states in a saline activated sludge microbial community over 9 years.</title>
        <authorList>
            <person name="Wang Y."/>
            <person name="Ye J."/>
            <person name="Ju F."/>
            <person name="Liu L."/>
            <person name="Boyd J.A."/>
            <person name="Deng Y."/>
            <person name="Parks D.H."/>
            <person name="Jiang X."/>
            <person name="Yin X."/>
            <person name="Woodcroft B.J."/>
            <person name="Tyson G.W."/>
            <person name="Hugenholtz P."/>
            <person name="Polz M.F."/>
            <person name="Zhang T."/>
        </authorList>
    </citation>
    <scope>NUCLEOTIDE SEQUENCE</scope>
    <source>
        <strain evidence="4">HKST-UBA01</strain>
    </source>
</reference>
<comment type="catalytic activity">
    <reaction evidence="1 3">
        <text>aldehydo-D-ribose 5-phosphate = D-ribulose 5-phosphate</text>
        <dbReference type="Rhea" id="RHEA:14657"/>
        <dbReference type="ChEBI" id="CHEBI:58121"/>
        <dbReference type="ChEBI" id="CHEBI:58273"/>
        <dbReference type="EC" id="5.3.1.6"/>
    </reaction>
</comment>
<feature type="binding site" evidence="3">
    <location>
        <begin position="91"/>
        <end position="94"/>
    </location>
    <ligand>
        <name>substrate</name>
    </ligand>
</feature>
<evidence type="ECO:0000256" key="1">
    <source>
        <dbReference type="ARBA" id="ARBA00001713"/>
    </source>
</evidence>
<proteinExistence type="inferred from homology"/>
<feature type="binding site" evidence="3">
    <location>
        <position position="131"/>
    </location>
    <ligand>
        <name>substrate</name>
    </ligand>
</feature>
<dbReference type="FunFam" id="3.40.50.1360:FF:000001">
    <property type="entry name" value="Ribose-5-phosphate isomerase A"/>
    <property type="match status" value="1"/>
</dbReference>
<dbReference type="InterPro" id="IPR020672">
    <property type="entry name" value="Ribose5P_isomerase_typA_subgr"/>
</dbReference>
<feature type="binding site" evidence="3">
    <location>
        <begin position="34"/>
        <end position="37"/>
    </location>
    <ligand>
        <name>substrate</name>
    </ligand>
</feature>
<evidence type="ECO:0000256" key="3">
    <source>
        <dbReference type="HAMAP-Rule" id="MF_00170"/>
    </source>
</evidence>
<dbReference type="NCBIfam" id="TIGR00021">
    <property type="entry name" value="rpiA"/>
    <property type="match status" value="1"/>
</dbReference>
<accession>A0A956RQD9</accession>
<dbReference type="Gene3D" id="3.40.50.1360">
    <property type="match status" value="1"/>
</dbReference>
<dbReference type="PANTHER" id="PTHR43748">
    <property type="entry name" value="RIBOSE-5-PHOSPHATE ISOMERASE 3, CHLOROPLASTIC-RELATED"/>
    <property type="match status" value="1"/>
</dbReference>
<comment type="pathway">
    <text evidence="3">Carbohydrate degradation; pentose phosphate pathway; D-ribose 5-phosphate from D-ribulose 5-phosphate (non-oxidative stage): step 1/1.</text>
</comment>
<dbReference type="Proteomes" id="UP000697710">
    <property type="component" value="Unassembled WGS sequence"/>
</dbReference>
<evidence type="ECO:0000313" key="4">
    <source>
        <dbReference type="EMBL" id="MCA9727529.1"/>
    </source>
</evidence>
<reference evidence="4" key="1">
    <citation type="submission" date="2020-04" db="EMBL/GenBank/DDBJ databases">
        <authorList>
            <person name="Zhang T."/>
        </authorList>
    </citation>
    <scope>NUCLEOTIDE SEQUENCE</scope>
    <source>
        <strain evidence="4">HKST-UBA01</strain>
    </source>
</reference>
<gene>
    <name evidence="3 4" type="primary">rpiA</name>
    <name evidence="4" type="ORF">KC729_07585</name>
</gene>
<feature type="active site" description="Proton acceptor" evidence="3">
    <location>
        <position position="113"/>
    </location>
</feature>
<dbReference type="InterPro" id="IPR004788">
    <property type="entry name" value="Ribose5P_isomerase_type_A"/>
</dbReference>
<comment type="subunit">
    <text evidence="3">Homodimer.</text>
</comment>
<comment type="similarity">
    <text evidence="3">Belongs to the ribose 5-phosphate isomerase family.</text>
</comment>
<dbReference type="SUPFAM" id="SSF100950">
    <property type="entry name" value="NagB/RpiA/CoA transferase-like"/>
    <property type="match status" value="1"/>
</dbReference>
<organism evidence="4 5">
    <name type="scientific">Eiseniibacteriota bacterium</name>
    <dbReference type="NCBI Taxonomy" id="2212470"/>
    <lineage>
        <taxon>Bacteria</taxon>
        <taxon>Candidatus Eiseniibacteriota</taxon>
    </lineage>
</organism>
<protein>
    <recommendedName>
        <fullName evidence="3">Ribose-5-phosphate isomerase A</fullName>
        <ecNumber evidence="3">5.3.1.6</ecNumber>
    </recommendedName>
    <alternativeName>
        <fullName evidence="3">Phosphoriboisomerase A</fullName>
        <shortName evidence="3">PRI</shortName>
    </alternativeName>
</protein>